<dbReference type="Gene3D" id="3.40.50.720">
    <property type="entry name" value="NAD(P)-binding Rossmann-like Domain"/>
    <property type="match status" value="1"/>
</dbReference>
<dbReference type="Gene3D" id="3.90.180.10">
    <property type="entry name" value="Medium-chain alcohol dehydrogenases, catalytic domain"/>
    <property type="match status" value="2"/>
</dbReference>
<dbReference type="OrthoDB" id="48317at2759"/>
<dbReference type="AlphaFoldDB" id="A0A2J6PY21"/>
<dbReference type="Proteomes" id="UP000235672">
    <property type="component" value="Unassembled WGS sequence"/>
</dbReference>
<keyword evidence="4" id="KW-1185">Reference proteome</keyword>
<name>A0A2J6PY21_9HELO</name>
<keyword evidence="2" id="KW-0560">Oxidoreductase</keyword>
<proteinExistence type="inferred from homology"/>
<accession>A0A2J6PY21</accession>
<reference evidence="3 4" key="1">
    <citation type="submission" date="2016-05" db="EMBL/GenBank/DDBJ databases">
        <title>A degradative enzymes factory behind the ericoid mycorrhizal symbiosis.</title>
        <authorList>
            <consortium name="DOE Joint Genome Institute"/>
            <person name="Martino E."/>
            <person name="Morin E."/>
            <person name="Grelet G."/>
            <person name="Kuo A."/>
            <person name="Kohler A."/>
            <person name="Daghino S."/>
            <person name="Barry K."/>
            <person name="Choi C."/>
            <person name="Cichocki N."/>
            <person name="Clum A."/>
            <person name="Copeland A."/>
            <person name="Hainaut M."/>
            <person name="Haridas S."/>
            <person name="Labutti K."/>
            <person name="Lindquist E."/>
            <person name="Lipzen A."/>
            <person name="Khouja H.-R."/>
            <person name="Murat C."/>
            <person name="Ohm R."/>
            <person name="Olson A."/>
            <person name="Spatafora J."/>
            <person name="Veneault-Fourrey C."/>
            <person name="Henrissat B."/>
            <person name="Grigoriev I."/>
            <person name="Martin F."/>
            <person name="Perotto S."/>
        </authorList>
    </citation>
    <scope>NUCLEOTIDE SEQUENCE [LARGE SCALE GENOMIC DNA]</scope>
    <source>
        <strain evidence="3 4">UAMH 7357</strain>
    </source>
</reference>
<dbReference type="STRING" id="1745343.A0A2J6PY21"/>
<dbReference type="SUPFAM" id="SSF51735">
    <property type="entry name" value="NAD(P)-binding Rossmann-fold domains"/>
    <property type="match status" value="1"/>
</dbReference>
<evidence type="ECO:0000313" key="4">
    <source>
        <dbReference type="Proteomes" id="UP000235672"/>
    </source>
</evidence>
<dbReference type="SUPFAM" id="SSF50129">
    <property type="entry name" value="GroES-like"/>
    <property type="match status" value="1"/>
</dbReference>
<dbReference type="GO" id="GO:0016651">
    <property type="term" value="F:oxidoreductase activity, acting on NAD(P)H"/>
    <property type="evidence" value="ECO:0007669"/>
    <property type="project" value="InterPro"/>
</dbReference>
<gene>
    <name evidence="3" type="ORF">NA56DRAFT_705977</name>
</gene>
<protein>
    <submittedName>
        <fullName evidence="3">Uncharacterized protein</fullName>
    </submittedName>
</protein>
<dbReference type="InterPro" id="IPR011032">
    <property type="entry name" value="GroES-like_sf"/>
</dbReference>
<evidence type="ECO:0000256" key="1">
    <source>
        <dbReference type="ARBA" id="ARBA00008072"/>
    </source>
</evidence>
<sequence>MPPINEAACLRAPTTPLSIGPAPYTTPGPQELVIKNGAVAINPVDVIICDRILIDCMTSLIPSTISFEQAAVIPLGASTASCGLFQRNQPALQLPFVPRQMPTPYLGGATSVGCNAVAARYEVITTCSPQKFKLMKRLGASRVFDNRSQTAAGALTMSTGAVECFLADSLGEFAGRSRNATKSMNRQWGNVQKSDSSYLFSKTANTRHKPSEPRSVGKAQRPIHCNINASASVLCIFTSPVLNAGRKRAEVGFGNAQ</sequence>
<evidence type="ECO:0000313" key="3">
    <source>
        <dbReference type="EMBL" id="PMD18938.1"/>
    </source>
</evidence>
<dbReference type="EMBL" id="KZ613491">
    <property type="protein sequence ID" value="PMD18938.1"/>
    <property type="molecule type" value="Genomic_DNA"/>
</dbReference>
<dbReference type="PANTHER" id="PTHR45348:SF2">
    <property type="entry name" value="ZINC-TYPE ALCOHOL DEHYDROGENASE-LIKE PROTEIN C2E1P3.01"/>
    <property type="match status" value="1"/>
</dbReference>
<dbReference type="InterPro" id="IPR036291">
    <property type="entry name" value="NAD(P)-bd_dom_sf"/>
</dbReference>
<dbReference type="PANTHER" id="PTHR45348">
    <property type="entry name" value="HYPOTHETICAL OXIDOREDUCTASE (EUROFUNG)"/>
    <property type="match status" value="1"/>
</dbReference>
<dbReference type="InterPro" id="IPR047122">
    <property type="entry name" value="Trans-enoyl_RdTase-like"/>
</dbReference>
<organism evidence="3 4">
    <name type="scientific">Hyaloscypha hepaticicola</name>
    <dbReference type="NCBI Taxonomy" id="2082293"/>
    <lineage>
        <taxon>Eukaryota</taxon>
        <taxon>Fungi</taxon>
        <taxon>Dikarya</taxon>
        <taxon>Ascomycota</taxon>
        <taxon>Pezizomycotina</taxon>
        <taxon>Leotiomycetes</taxon>
        <taxon>Helotiales</taxon>
        <taxon>Hyaloscyphaceae</taxon>
        <taxon>Hyaloscypha</taxon>
    </lineage>
</organism>
<comment type="similarity">
    <text evidence="1">Belongs to the zinc-containing alcohol dehydrogenase family.</text>
</comment>
<evidence type="ECO:0000256" key="2">
    <source>
        <dbReference type="ARBA" id="ARBA00023002"/>
    </source>
</evidence>